<name>A0A549YLB9_9BACI</name>
<feature type="region of interest" description="Disordered" evidence="1">
    <location>
        <begin position="34"/>
        <end position="64"/>
    </location>
</feature>
<evidence type="ECO:0000313" key="4">
    <source>
        <dbReference type="Proteomes" id="UP000319280"/>
    </source>
</evidence>
<accession>A0A549YLB9</accession>
<dbReference type="InterPro" id="IPR038503">
    <property type="entry name" value="SpoIIIAH_sf"/>
</dbReference>
<proteinExistence type="predicted"/>
<feature type="compositionally biased region" description="Acidic residues" evidence="1">
    <location>
        <begin position="37"/>
        <end position="46"/>
    </location>
</feature>
<feature type="transmembrane region" description="Helical" evidence="2">
    <location>
        <begin position="7"/>
        <end position="25"/>
    </location>
</feature>
<evidence type="ECO:0000256" key="2">
    <source>
        <dbReference type="SAM" id="Phobius"/>
    </source>
</evidence>
<feature type="region of interest" description="Disordered" evidence="1">
    <location>
        <begin position="91"/>
        <end position="112"/>
    </location>
</feature>
<protein>
    <submittedName>
        <fullName evidence="3">SpoIIIAH-like family protein</fullName>
    </submittedName>
</protein>
<dbReference type="RefSeq" id="WP_142791620.1">
    <property type="nucleotide sequence ID" value="NZ_VJMZ01000001.1"/>
</dbReference>
<dbReference type="AlphaFoldDB" id="A0A549YLB9"/>
<feature type="compositionally biased region" description="Basic and acidic residues" evidence="1">
    <location>
        <begin position="50"/>
        <end position="62"/>
    </location>
</feature>
<reference evidence="3 4" key="1">
    <citation type="submission" date="2019-07" db="EMBL/GenBank/DDBJ databases">
        <title>Genomic analysis of Lentibacillus sp. NKC851-2.</title>
        <authorList>
            <person name="Oh Y.J."/>
        </authorList>
    </citation>
    <scope>NUCLEOTIDE SEQUENCE [LARGE SCALE GENOMIC DNA]</scope>
    <source>
        <strain evidence="3 4">NKC851-2</strain>
    </source>
</reference>
<keyword evidence="2" id="KW-0812">Transmembrane</keyword>
<evidence type="ECO:0000256" key="1">
    <source>
        <dbReference type="SAM" id="MobiDB-lite"/>
    </source>
</evidence>
<dbReference type="Proteomes" id="UP000319280">
    <property type="component" value="Unassembled WGS sequence"/>
</dbReference>
<dbReference type="Pfam" id="PF12685">
    <property type="entry name" value="SpoIIIAH"/>
    <property type="match status" value="1"/>
</dbReference>
<keyword evidence="2" id="KW-0472">Membrane</keyword>
<dbReference type="InterPro" id="IPR024232">
    <property type="entry name" value="SpoIIIAH"/>
</dbReference>
<keyword evidence="2" id="KW-1133">Transmembrane helix</keyword>
<dbReference type="EMBL" id="VJMZ01000001">
    <property type="protein sequence ID" value="TRM12675.1"/>
    <property type="molecule type" value="Genomic_DNA"/>
</dbReference>
<sequence length="191" mass="21531">MLKKQTVWLLTMLSLMIVLSVYYITSPNGGDLAYLPEGEDSAEETTSDAANKEEDTDAKDKGAQVGDISQLEEDQLFATIRMQIQDERSAARDRLDDVVASSSASVQEKNEARNEMNKLDKISSKERILEESIISSADYSDVLIRHDEDRVQVYVKESEKLSNSEVVNIMQMVKDEFGDIPVRVDYQPTDK</sequence>
<comment type="caution">
    <text evidence="3">The sequence shown here is derived from an EMBL/GenBank/DDBJ whole genome shotgun (WGS) entry which is preliminary data.</text>
</comment>
<organism evidence="3 4">
    <name type="scientific">Lentibacillus cibarius</name>
    <dbReference type="NCBI Taxonomy" id="2583219"/>
    <lineage>
        <taxon>Bacteria</taxon>
        <taxon>Bacillati</taxon>
        <taxon>Bacillota</taxon>
        <taxon>Bacilli</taxon>
        <taxon>Bacillales</taxon>
        <taxon>Bacillaceae</taxon>
        <taxon>Lentibacillus</taxon>
    </lineage>
</organism>
<dbReference type="Gene3D" id="1.10.287.4300">
    <property type="entry name" value="Stage III sporulation protein AH-like"/>
    <property type="match status" value="1"/>
</dbReference>
<keyword evidence="4" id="KW-1185">Reference proteome</keyword>
<gene>
    <name evidence="3" type="ORF">FH966_13720</name>
</gene>
<evidence type="ECO:0000313" key="3">
    <source>
        <dbReference type="EMBL" id="TRM12675.1"/>
    </source>
</evidence>